<evidence type="ECO:0000256" key="1">
    <source>
        <dbReference type="SAM" id="Phobius"/>
    </source>
</evidence>
<keyword evidence="1" id="KW-1133">Transmembrane helix</keyword>
<comment type="caution">
    <text evidence="2">The sequence shown here is derived from an EMBL/GenBank/DDBJ whole genome shotgun (WGS) entry which is preliminary data.</text>
</comment>
<dbReference type="Proteomes" id="UP000642673">
    <property type="component" value="Unassembled WGS sequence"/>
</dbReference>
<dbReference type="RefSeq" id="WP_190185161.1">
    <property type="nucleotide sequence ID" value="NZ_BMVP01000006.1"/>
</dbReference>
<dbReference type="EMBL" id="BMVP01000006">
    <property type="protein sequence ID" value="GHB62420.1"/>
    <property type="molecule type" value="Genomic_DNA"/>
</dbReference>
<evidence type="ECO:0000313" key="3">
    <source>
        <dbReference type="Proteomes" id="UP000642673"/>
    </source>
</evidence>
<accession>A0ABQ3EW69</accession>
<gene>
    <name evidence="2" type="ORF">GCM10010347_35420</name>
</gene>
<feature type="transmembrane region" description="Helical" evidence="1">
    <location>
        <begin position="34"/>
        <end position="55"/>
    </location>
</feature>
<reference evidence="3" key="1">
    <citation type="journal article" date="2019" name="Int. J. Syst. Evol. Microbiol.">
        <title>The Global Catalogue of Microorganisms (GCM) 10K type strain sequencing project: providing services to taxonomists for standard genome sequencing and annotation.</title>
        <authorList>
            <consortium name="The Broad Institute Genomics Platform"/>
            <consortium name="The Broad Institute Genome Sequencing Center for Infectious Disease"/>
            <person name="Wu L."/>
            <person name="Ma J."/>
        </authorList>
    </citation>
    <scope>NUCLEOTIDE SEQUENCE [LARGE SCALE GENOMIC DNA]</scope>
    <source>
        <strain evidence="3">JCM 4738</strain>
    </source>
</reference>
<name>A0ABQ3EW69_9ACTN</name>
<keyword evidence="1" id="KW-0812">Transmembrane</keyword>
<organism evidence="2 3">
    <name type="scientific">Streptomyces cirratus</name>
    <dbReference type="NCBI Taxonomy" id="68187"/>
    <lineage>
        <taxon>Bacteria</taxon>
        <taxon>Bacillati</taxon>
        <taxon>Actinomycetota</taxon>
        <taxon>Actinomycetes</taxon>
        <taxon>Kitasatosporales</taxon>
        <taxon>Streptomycetaceae</taxon>
        <taxon>Streptomyces</taxon>
    </lineage>
</organism>
<proteinExistence type="predicted"/>
<keyword evidence="1" id="KW-0472">Membrane</keyword>
<sequence>MGAIGAGQLLASKWDAAYGVVVFARVLLGTLPAWAKWTIGALLAAAALWEGFQWWRRRGTAVR</sequence>
<keyword evidence="3" id="KW-1185">Reference proteome</keyword>
<protein>
    <submittedName>
        <fullName evidence="2">Uncharacterized protein</fullName>
    </submittedName>
</protein>
<evidence type="ECO:0000313" key="2">
    <source>
        <dbReference type="EMBL" id="GHB62420.1"/>
    </source>
</evidence>